<name>A0AAW0CNN2_9AGAR</name>
<gene>
    <name evidence="2" type="ORF">R3P38DRAFT_2900578</name>
</gene>
<dbReference type="AlphaFoldDB" id="A0AAW0CNN2"/>
<organism evidence="2 3">
    <name type="scientific">Favolaschia claudopus</name>
    <dbReference type="NCBI Taxonomy" id="2862362"/>
    <lineage>
        <taxon>Eukaryota</taxon>
        <taxon>Fungi</taxon>
        <taxon>Dikarya</taxon>
        <taxon>Basidiomycota</taxon>
        <taxon>Agaricomycotina</taxon>
        <taxon>Agaricomycetes</taxon>
        <taxon>Agaricomycetidae</taxon>
        <taxon>Agaricales</taxon>
        <taxon>Marasmiineae</taxon>
        <taxon>Mycenaceae</taxon>
        <taxon>Favolaschia</taxon>
    </lineage>
</organism>
<dbReference type="InterPro" id="IPR046522">
    <property type="entry name" value="DUF6699"/>
</dbReference>
<evidence type="ECO:0000259" key="1">
    <source>
        <dbReference type="Pfam" id="PF20415"/>
    </source>
</evidence>
<comment type="caution">
    <text evidence="2">The sequence shown here is derived from an EMBL/GenBank/DDBJ whole genome shotgun (WGS) entry which is preliminary data.</text>
</comment>
<reference evidence="2 3" key="1">
    <citation type="journal article" date="2024" name="J Genomics">
        <title>Draft genome sequencing and assembly of Favolaschia claudopus CIRM-BRFM 2984 isolated from oak limbs.</title>
        <authorList>
            <person name="Navarro D."/>
            <person name="Drula E."/>
            <person name="Chaduli D."/>
            <person name="Cazenave R."/>
            <person name="Ahrendt S."/>
            <person name="Wang J."/>
            <person name="Lipzen A."/>
            <person name="Daum C."/>
            <person name="Barry K."/>
            <person name="Grigoriev I.V."/>
            <person name="Favel A."/>
            <person name="Rosso M.N."/>
            <person name="Martin F."/>
        </authorList>
    </citation>
    <scope>NUCLEOTIDE SEQUENCE [LARGE SCALE GENOMIC DNA]</scope>
    <source>
        <strain evidence="2 3">CIRM-BRFM 2984</strain>
    </source>
</reference>
<dbReference type="Proteomes" id="UP001362999">
    <property type="component" value="Unassembled WGS sequence"/>
</dbReference>
<feature type="domain" description="DUF6699" evidence="1">
    <location>
        <begin position="204"/>
        <end position="321"/>
    </location>
</feature>
<sequence>MNNFNRFGQWSQPSYWNEPASPVYPPTRYDNRPWPWPSPTAHLADATPVILPVPPEMDNYLGYRSPYIEDGLPPLIDAPAAGFPSWPQAYFDQFAPDPLLLTPGTPAAKLRPVIVADRATFDPDFLAARPGDWRPDYKPPRRFRLPSVFGGKSSSKKQNETRLPRTSLTPTLLMPNRKVPVMTFDLRSDDPFDNSNLELLSTGGRLFNPTDLAQIATTGTRQVNHLRFYHPRLPWFIDVRASQANGILVGNVLHQIHMKLHRPIHAHDFSNTELNAADREAITSAYRDRCADRADIMQQGVRKVDFLGDDCILLGFIPGKDGMWLMKTRRINSW</sequence>
<protein>
    <recommendedName>
        <fullName evidence="1">DUF6699 domain-containing protein</fullName>
    </recommendedName>
</protein>
<evidence type="ECO:0000313" key="2">
    <source>
        <dbReference type="EMBL" id="KAK7039594.1"/>
    </source>
</evidence>
<evidence type="ECO:0000313" key="3">
    <source>
        <dbReference type="Proteomes" id="UP001362999"/>
    </source>
</evidence>
<proteinExistence type="predicted"/>
<accession>A0AAW0CNN2</accession>
<keyword evidence="3" id="KW-1185">Reference proteome</keyword>
<dbReference type="EMBL" id="JAWWNJ010000016">
    <property type="protein sequence ID" value="KAK7039594.1"/>
    <property type="molecule type" value="Genomic_DNA"/>
</dbReference>
<dbReference type="Pfam" id="PF20415">
    <property type="entry name" value="DUF6699"/>
    <property type="match status" value="1"/>
</dbReference>